<feature type="region of interest" description="Disordered" evidence="1">
    <location>
        <begin position="339"/>
        <end position="386"/>
    </location>
</feature>
<evidence type="ECO:0000256" key="1">
    <source>
        <dbReference type="SAM" id="MobiDB-lite"/>
    </source>
</evidence>
<feature type="region of interest" description="Disordered" evidence="1">
    <location>
        <begin position="199"/>
        <end position="308"/>
    </location>
</feature>
<accession>A0A5C3L731</accession>
<evidence type="ECO:0000313" key="2">
    <source>
        <dbReference type="EMBL" id="TFK28814.1"/>
    </source>
</evidence>
<protein>
    <submittedName>
        <fullName evidence="2">Uncharacterized protein</fullName>
    </submittedName>
</protein>
<evidence type="ECO:0000313" key="3">
    <source>
        <dbReference type="Proteomes" id="UP000307440"/>
    </source>
</evidence>
<feature type="compositionally biased region" description="Basic and acidic residues" evidence="1">
    <location>
        <begin position="199"/>
        <end position="210"/>
    </location>
</feature>
<name>A0A5C3L731_COPMA</name>
<dbReference type="EMBL" id="ML210153">
    <property type="protein sequence ID" value="TFK28814.1"/>
    <property type="molecule type" value="Genomic_DNA"/>
</dbReference>
<feature type="region of interest" description="Disordered" evidence="1">
    <location>
        <begin position="1"/>
        <end position="58"/>
    </location>
</feature>
<dbReference type="OrthoDB" id="3240950at2759"/>
<dbReference type="AlphaFoldDB" id="A0A5C3L731"/>
<keyword evidence="3" id="KW-1185">Reference proteome</keyword>
<feature type="compositionally biased region" description="Basic and acidic residues" evidence="1">
    <location>
        <begin position="226"/>
        <end position="264"/>
    </location>
</feature>
<feature type="compositionally biased region" description="Basic and acidic residues" evidence="1">
    <location>
        <begin position="25"/>
        <end position="56"/>
    </location>
</feature>
<feature type="compositionally biased region" description="Basic and acidic residues" evidence="1">
    <location>
        <begin position="346"/>
        <end position="361"/>
    </location>
</feature>
<sequence length="416" mass="47632">MPSLGILRNLLHPSSRSQAKRRKLQKAESSRSSGRHREQWEEHDSFAHADRGRDEGMDYGQYPEMQLLNHGHLEPMYLSPDASMHSPPYQAQIHPYAPVPTYPIQMHRYELYDRPVTATPYYTQATEPVPRVLSAAYGVEQGPPTPQIHPQPIRYNEPPESNNSGSWDLVIPDVRRQSTVIDPDEHYNYGNEVDHVRRQDSWQGPDRPDSVHGGPTDHTNHHSRHSKETGEDSAGRWRVRDSVRIHHERSQTHSTDHHRDDEGHPLFMKPHQQTGSSRRGDSGVLRSRDDSHSQRTRSSAEGKGLLGSIKKKLSQTFGTNDSSHSPAGDRDAERSLLNAQCRSRPSRSESPIHSRKESDARRRSHSRSSSKYTEDPADQSENEQYQYIVPPGVNVIFKDEDGNEITRYDRRRFLVV</sequence>
<proteinExistence type="predicted"/>
<gene>
    <name evidence="2" type="ORF">FA15DRAFT_483445</name>
</gene>
<reference evidence="2 3" key="1">
    <citation type="journal article" date="2019" name="Nat. Ecol. Evol.">
        <title>Megaphylogeny resolves global patterns of mushroom evolution.</title>
        <authorList>
            <person name="Varga T."/>
            <person name="Krizsan K."/>
            <person name="Foldi C."/>
            <person name="Dima B."/>
            <person name="Sanchez-Garcia M."/>
            <person name="Sanchez-Ramirez S."/>
            <person name="Szollosi G.J."/>
            <person name="Szarkandi J.G."/>
            <person name="Papp V."/>
            <person name="Albert L."/>
            <person name="Andreopoulos W."/>
            <person name="Angelini C."/>
            <person name="Antonin V."/>
            <person name="Barry K.W."/>
            <person name="Bougher N.L."/>
            <person name="Buchanan P."/>
            <person name="Buyck B."/>
            <person name="Bense V."/>
            <person name="Catcheside P."/>
            <person name="Chovatia M."/>
            <person name="Cooper J."/>
            <person name="Damon W."/>
            <person name="Desjardin D."/>
            <person name="Finy P."/>
            <person name="Geml J."/>
            <person name="Haridas S."/>
            <person name="Hughes K."/>
            <person name="Justo A."/>
            <person name="Karasinski D."/>
            <person name="Kautmanova I."/>
            <person name="Kiss B."/>
            <person name="Kocsube S."/>
            <person name="Kotiranta H."/>
            <person name="LaButti K.M."/>
            <person name="Lechner B.E."/>
            <person name="Liimatainen K."/>
            <person name="Lipzen A."/>
            <person name="Lukacs Z."/>
            <person name="Mihaltcheva S."/>
            <person name="Morgado L.N."/>
            <person name="Niskanen T."/>
            <person name="Noordeloos M.E."/>
            <person name="Ohm R.A."/>
            <person name="Ortiz-Santana B."/>
            <person name="Ovrebo C."/>
            <person name="Racz N."/>
            <person name="Riley R."/>
            <person name="Savchenko A."/>
            <person name="Shiryaev A."/>
            <person name="Soop K."/>
            <person name="Spirin V."/>
            <person name="Szebenyi C."/>
            <person name="Tomsovsky M."/>
            <person name="Tulloss R.E."/>
            <person name="Uehling J."/>
            <person name="Grigoriev I.V."/>
            <person name="Vagvolgyi C."/>
            <person name="Papp T."/>
            <person name="Martin F.M."/>
            <person name="Miettinen O."/>
            <person name="Hibbett D.S."/>
            <person name="Nagy L.G."/>
        </authorList>
    </citation>
    <scope>NUCLEOTIDE SEQUENCE [LARGE SCALE GENOMIC DNA]</scope>
    <source>
        <strain evidence="2 3">CBS 121175</strain>
    </source>
</reference>
<dbReference type="Proteomes" id="UP000307440">
    <property type="component" value="Unassembled WGS sequence"/>
</dbReference>
<organism evidence="2 3">
    <name type="scientific">Coprinopsis marcescibilis</name>
    <name type="common">Agaric fungus</name>
    <name type="synonym">Psathyrella marcescibilis</name>
    <dbReference type="NCBI Taxonomy" id="230819"/>
    <lineage>
        <taxon>Eukaryota</taxon>
        <taxon>Fungi</taxon>
        <taxon>Dikarya</taxon>
        <taxon>Basidiomycota</taxon>
        <taxon>Agaricomycotina</taxon>
        <taxon>Agaricomycetes</taxon>
        <taxon>Agaricomycetidae</taxon>
        <taxon>Agaricales</taxon>
        <taxon>Agaricineae</taxon>
        <taxon>Psathyrellaceae</taxon>
        <taxon>Coprinopsis</taxon>
    </lineage>
</organism>
<feature type="compositionally biased region" description="Basic and acidic residues" evidence="1">
    <location>
        <begin position="278"/>
        <end position="293"/>
    </location>
</feature>
<feature type="region of interest" description="Disordered" evidence="1">
    <location>
        <begin position="140"/>
        <end position="170"/>
    </location>
</feature>